<feature type="domain" description="HTH cro/C1-type" evidence="2">
    <location>
        <begin position="9"/>
        <end position="64"/>
    </location>
</feature>
<dbReference type="Pfam" id="PF01381">
    <property type="entry name" value="HTH_3"/>
    <property type="match status" value="1"/>
</dbReference>
<accession>A0A9X0YSR7</accession>
<evidence type="ECO:0000256" key="1">
    <source>
        <dbReference type="PROSITE-ProRule" id="PRU00339"/>
    </source>
</evidence>
<dbReference type="SUPFAM" id="SSF48452">
    <property type="entry name" value="TPR-like"/>
    <property type="match status" value="1"/>
</dbReference>
<keyword evidence="4" id="KW-1185">Reference proteome</keyword>
<dbReference type="Gene3D" id="1.25.40.10">
    <property type="entry name" value="Tetratricopeptide repeat domain"/>
    <property type="match status" value="1"/>
</dbReference>
<dbReference type="OrthoDB" id="252257at2"/>
<evidence type="ECO:0000259" key="2">
    <source>
        <dbReference type="PROSITE" id="PS50943"/>
    </source>
</evidence>
<evidence type="ECO:0000313" key="3">
    <source>
        <dbReference type="EMBL" id="MBP2076336.1"/>
    </source>
</evidence>
<dbReference type="InterPro" id="IPR011990">
    <property type="entry name" value="TPR-like_helical_dom_sf"/>
</dbReference>
<organism evidence="3 4">
    <name type="scientific">Oceanobacillus polygoni</name>
    <dbReference type="NCBI Taxonomy" id="1235259"/>
    <lineage>
        <taxon>Bacteria</taxon>
        <taxon>Bacillati</taxon>
        <taxon>Bacillota</taxon>
        <taxon>Bacilli</taxon>
        <taxon>Bacillales</taxon>
        <taxon>Bacillaceae</taxon>
        <taxon>Oceanobacillus</taxon>
    </lineage>
</organism>
<name>A0A9X0YSR7_9BACI</name>
<sequence>MDKKIGHRIKYHRLKSRMTQTELSNGVISVSYLSKIENGEVEPRQEVVSLLSKKLNMELEVDDQRDIEFLKSWFRHLLVGNQKEATKGYQHMEENMDISDTSYRKLIDIHKLSYYILMNDKAKKEKQYKYLHSISHSFTEAETYYWYKFMGDYHFSLLSFKKALSFYQRTEDYLRYPIYSLKDEENDLYFLIALSASKLRQTHHTFSYATRALDYYQKVYNLKRCAECHILLGISYRRTSELDKAKESYQLAATIAELAHEDLLFALCNQNLGKVYSLLNKSEEAIEYYLKSYELHASEPISDQIVPVSSLMKEYYQKGDRVNAEKWLQKGLDLSESLTPLDSIYVYEFKVYWHLIHGIEDKEFVNLLTKKVLPFLDEIQLSYEKYKYLKILADYYFDNRKYKLAASYYNYANSVLSGVYKGRWW</sequence>
<dbReference type="GO" id="GO:0003677">
    <property type="term" value="F:DNA binding"/>
    <property type="evidence" value="ECO:0007669"/>
    <property type="project" value="InterPro"/>
</dbReference>
<comment type="caution">
    <text evidence="3">The sequence shown here is derived from an EMBL/GenBank/DDBJ whole genome shotgun (WGS) entry which is preliminary data.</text>
</comment>
<dbReference type="EMBL" id="JAGGMB010000001">
    <property type="protein sequence ID" value="MBP2076336.1"/>
    <property type="molecule type" value="Genomic_DNA"/>
</dbReference>
<protein>
    <submittedName>
        <fullName evidence="3">Tetratricopeptide (TPR) repeat protein</fullName>
    </submittedName>
</protein>
<dbReference type="Gene3D" id="1.10.260.40">
    <property type="entry name" value="lambda repressor-like DNA-binding domains"/>
    <property type="match status" value="1"/>
</dbReference>
<gene>
    <name evidence="3" type="ORF">J2Z64_000547</name>
</gene>
<dbReference type="PROSITE" id="PS50943">
    <property type="entry name" value="HTH_CROC1"/>
    <property type="match status" value="1"/>
</dbReference>
<dbReference type="Proteomes" id="UP001138793">
    <property type="component" value="Unassembled WGS sequence"/>
</dbReference>
<dbReference type="SMART" id="SM00530">
    <property type="entry name" value="HTH_XRE"/>
    <property type="match status" value="1"/>
</dbReference>
<dbReference type="RefSeq" id="WP_149475259.1">
    <property type="nucleotide sequence ID" value="NZ_JAGGMB010000001.1"/>
</dbReference>
<dbReference type="PROSITE" id="PS50005">
    <property type="entry name" value="TPR"/>
    <property type="match status" value="1"/>
</dbReference>
<evidence type="ECO:0000313" key="4">
    <source>
        <dbReference type="Proteomes" id="UP001138793"/>
    </source>
</evidence>
<dbReference type="AlphaFoldDB" id="A0A9X0YSR7"/>
<dbReference type="SMART" id="SM00028">
    <property type="entry name" value="TPR"/>
    <property type="match status" value="4"/>
</dbReference>
<dbReference type="SUPFAM" id="SSF47413">
    <property type="entry name" value="lambda repressor-like DNA-binding domains"/>
    <property type="match status" value="1"/>
</dbReference>
<keyword evidence="1" id="KW-0802">TPR repeat</keyword>
<feature type="repeat" description="TPR" evidence="1">
    <location>
        <begin position="266"/>
        <end position="299"/>
    </location>
</feature>
<reference evidence="3" key="1">
    <citation type="submission" date="2021-03" db="EMBL/GenBank/DDBJ databases">
        <title>Genomic Encyclopedia of Type Strains, Phase IV (KMG-IV): sequencing the most valuable type-strain genomes for metagenomic binning, comparative biology and taxonomic classification.</title>
        <authorList>
            <person name="Goeker M."/>
        </authorList>
    </citation>
    <scope>NUCLEOTIDE SEQUENCE</scope>
    <source>
        <strain evidence="3">DSM 107338</strain>
    </source>
</reference>
<dbReference type="InterPro" id="IPR001387">
    <property type="entry name" value="Cro/C1-type_HTH"/>
</dbReference>
<dbReference type="InterPro" id="IPR019734">
    <property type="entry name" value="TPR_rpt"/>
</dbReference>
<proteinExistence type="predicted"/>
<dbReference type="Pfam" id="PF13424">
    <property type="entry name" value="TPR_12"/>
    <property type="match status" value="1"/>
</dbReference>
<dbReference type="InterPro" id="IPR010982">
    <property type="entry name" value="Lambda_DNA-bd_dom_sf"/>
</dbReference>
<dbReference type="CDD" id="cd00093">
    <property type="entry name" value="HTH_XRE"/>
    <property type="match status" value="1"/>
</dbReference>